<evidence type="ECO:0000256" key="7">
    <source>
        <dbReference type="SAM" id="MobiDB-lite"/>
    </source>
</evidence>
<dbReference type="FunFam" id="3.30.160.60:FF:000693">
    <property type="entry name" value="Snail family zinc finger 1a"/>
    <property type="match status" value="1"/>
</dbReference>
<dbReference type="GO" id="GO:0000981">
    <property type="term" value="F:DNA-binding transcription factor activity, RNA polymerase II-specific"/>
    <property type="evidence" value="ECO:0007669"/>
    <property type="project" value="TreeGrafter"/>
</dbReference>
<dbReference type="PROSITE" id="PS00028">
    <property type="entry name" value="ZINC_FINGER_C2H2_1"/>
    <property type="match status" value="3"/>
</dbReference>
<keyword evidence="4" id="KW-0862">Zinc</keyword>
<feature type="region of interest" description="Disordered" evidence="7">
    <location>
        <begin position="24"/>
        <end position="80"/>
    </location>
</feature>
<dbReference type="InterPro" id="IPR013087">
    <property type="entry name" value="Znf_C2H2_type"/>
</dbReference>
<name>U6HQW2_ECHMU</name>
<sequence>MLPSLSSAAAAAAAATSATMIPPSTASANHSSTTPTAHLLSSDGVQTHPLDLSTHTSSQSVIATPTSSINPVTPPTQPHASPVGCAEYIILYSAFLSWCGCLPTATLPNPLNPSTSIGVVNPTNAAVHPSTGTVTENTANGDANASDENRNGVGPCTRSDEVGDGEEEVREEGGDEWRCEKCGKTYNSSTSLRKHKQSHLLRWKCHFCEKTFSRNWLLDGHERTHTGEKPFVCPTCQRAFADRSNMRAHMQTHLTVKRHRCPHCAQSFTRRSQLIRHVQTCLFSTAAAAAATTPTVTNPTSNTPSDNASHHVDAINPPT</sequence>
<feature type="domain" description="C2H2-type" evidence="8">
    <location>
        <begin position="203"/>
        <end position="230"/>
    </location>
</feature>
<evidence type="ECO:0000313" key="9">
    <source>
        <dbReference type="EMBL" id="CDS39722.1"/>
    </source>
</evidence>
<dbReference type="GO" id="GO:0000978">
    <property type="term" value="F:RNA polymerase II cis-regulatory region sequence-specific DNA binding"/>
    <property type="evidence" value="ECO:0007669"/>
    <property type="project" value="TreeGrafter"/>
</dbReference>
<evidence type="ECO:0000256" key="2">
    <source>
        <dbReference type="ARBA" id="ARBA00022737"/>
    </source>
</evidence>
<dbReference type="SUPFAM" id="SSF57667">
    <property type="entry name" value="beta-beta-alpha zinc fingers"/>
    <property type="match status" value="3"/>
</dbReference>
<dbReference type="SMART" id="SM00355">
    <property type="entry name" value="ZnF_C2H2"/>
    <property type="match status" value="4"/>
</dbReference>
<evidence type="ECO:0000256" key="1">
    <source>
        <dbReference type="ARBA" id="ARBA00022723"/>
    </source>
</evidence>
<feature type="compositionally biased region" description="Polar residues" evidence="7">
    <location>
        <begin position="53"/>
        <end position="71"/>
    </location>
</feature>
<reference evidence="9" key="1">
    <citation type="journal article" date="2013" name="Nature">
        <title>The genomes of four tapeworm species reveal adaptations to parasitism.</title>
        <authorList>
            <person name="Tsai I.J."/>
            <person name="Zarowiecki M."/>
            <person name="Holroyd N."/>
            <person name="Garciarrubio A."/>
            <person name="Sanchez-Flores A."/>
            <person name="Brooks K.L."/>
            <person name="Tracey A."/>
            <person name="Bobes R.J."/>
            <person name="Fragoso G."/>
            <person name="Sciutto E."/>
            <person name="Aslett M."/>
            <person name="Beasley H."/>
            <person name="Bennett H.M."/>
            <person name="Cai J."/>
            <person name="Camicia F."/>
            <person name="Clark R."/>
            <person name="Cucher M."/>
            <person name="De Silva N."/>
            <person name="Day T.A."/>
            <person name="Deplazes P."/>
            <person name="Estrada K."/>
            <person name="Fernandez C."/>
            <person name="Holland P.W."/>
            <person name="Hou J."/>
            <person name="Hu S."/>
            <person name="Huckvale T."/>
            <person name="Hung S.S."/>
            <person name="Kamenetzky L."/>
            <person name="Keane J.A."/>
            <person name="Kiss F."/>
            <person name="Koziol U."/>
            <person name="Lambert O."/>
            <person name="Liu K."/>
            <person name="Luo X."/>
            <person name="Luo Y."/>
            <person name="Macchiaroli N."/>
            <person name="Nichol S."/>
            <person name="Paps J."/>
            <person name="Parkinson J."/>
            <person name="Pouchkina-Stantcheva N."/>
            <person name="Riddiford N."/>
            <person name="Rosenzvit M."/>
            <person name="Salinas G."/>
            <person name="Wasmuth J.D."/>
            <person name="Zamanian M."/>
            <person name="Zheng Y."/>
            <person name="Cai X."/>
            <person name="Soberon X."/>
            <person name="Olson P.D."/>
            <person name="Laclette J.P."/>
            <person name="Brehm K."/>
            <person name="Berriman M."/>
            <person name="Garciarrubio A."/>
            <person name="Bobes R.J."/>
            <person name="Fragoso G."/>
            <person name="Sanchez-Flores A."/>
            <person name="Estrada K."/>
            <person name="Cevallos M.A."/>
            <person name="Morett E."/>
            <person name="Gonzalez V."/>
            <person name="Portillo T."/>
            <person name="Ochoa-Leyva A."/>
            <person name="Jose M.V."/>
            <person name="Sciutto E."/>
            <person name="Landa A."/>
            <person name="Jimenez L."/>
            <person name="Valdes V."/>
            <person name="Carrero J.C."/>
            <person name="Larralde C."/>
            <person name="Morales-Montor J."/>
            <person name="Limon-Lason J."/>
            <person name="Soberon X."/>
            <person name="Laclette J.P."/>
        </authorList>
    </citation>
    <scope>NUCLEOTIDE SEQUENCE [LARGE SCALE GENOMIC DNA]</scope>
</reference>
<dbReference type="Gene3D" id="3.30.160.60">
    <property type="entry name" value="Classic Zinc Finger"/>
    <property type="match status" value="3"/>
</dbReference>
<dbReference type="InterPro" id="IPR050527">
    <property type="entry name" value="Snail/Krueppel_Znf"/>
</dbReference>
<evidence type="ECO:0000259" key="8">
    <source>
        <dbReference type="PROSITE" id="PS50157"/>
    </source>
</evidence>
<feature type="compositionally biased region" description="Low complexity" evidence="7">
    <location>
        <begin position="292"/>
        <end position="307"/>
    </location>
</feature>
<dbReference type="GO" id="GO:0008270">
    <property type="term" value="F:zinc ion binding"/>
    <property type="evidence" value="ECO:0007669"/>
    <property type="project" value="UniProtKB-KW"/>
</dbReference>
<dbReference type="STRING" id="6211.U6HQW2"/>
<keyword evidence="11" id="KW-1185">Reference proteome</keyword>
<evidence type="ECO:0000256" key="6">
    <source>
        <dbReference type="PROSITE-ProRule" id="PRU00042"/>
    </source>
</evidence>
<dbReference type="EMBL" id="LN902842">
    <property type="protein sequence ID" value="CDS39723.1"/>
    <property type="molecule type" value="Genomic_DNA"/>
</dbReference>
<dbReference type="EMBL" id="LN902842">
    <property type="protein sequence ID" value="CDS39722.1"/>
    <property type="molecule type" value="Genomic_DNA"/>
</dbReference>
<keyword evidence="3 6" id="KW-0863">Zinc-finger</keyword>
<dbReference type="PANTHER" id="PTHR24388">
    <property type="entry name" value="ZINC FINGER PROTEIN"/>
    <property type="match status" value="1"/>
</dbReference>
<evidence type="ECO:0000313" key="11">
    <source>
        <dbReference type="Proteomes" id="UP000017246"/>
    </source>
</evidence>
<protein>
    <submittedName>
        <fullName evidence="9">Zinc finger C2H2 type</fullName>
    </submittedName>
</protein>
<keyword evidence="5" id="KW-0539">Nucleus</keyword>
<evidence type="ECO:0000256" key="3">
    <source>
        <dbReference type="ARBA" id="ARBA00022771"/>
    </source>
</evidence>
<dbReference type="Pfam" id="PF00096">
    <property type="entry name" value="zf-C2H2"/>
    <property type="match status" value="4"/>
</dbReference>
<dbReference type="OMA" id="VAPRRYK"/>
<dbReference type="eggNOG" id="KOG2462">
    <property type="taxonomic scope" value="Eukaryota"/>
</dbReference>
<dbReference type="InterPro" id="IPR036236">
    <property type="entry name" value="Znf_C2H2_sf"/>
</dbReference>
<dbReference type="PROSITE" id="PS50157">
    <property type="entry name" value="ZINC_FINGER_C2H2_2"/>
    <property type="match status" value="4"/>
</dbReference>
<feature type="region of interest" description="Disordered" evidence="7">
    <location>
        <begin position="130"/>
        <end position="172"/>
    </location>
</feature>
<feature type="domain" description="C2H2-type" evidence="8">
    <location>
        <begin position="259"/>
        <end position="280"/>
    </location>
</feature>
<evidence type="ECO:0000313" key="10">
    <source>
        <dbReference type="EMBL" id="CDS39723.1"/>
    </source>
</evidence>
<reference evidence="9" key="2">
    <citation type="submission" date="2015-11" db="EMBL/GenBank/DDBJ databases">
        <authorList>
            <person name="Zhang Y."/>
            <person name="Guo Z."/>
        </authorList>
    </citation>
    <scope>NUCLEOTIDE SEQUENCE</scope>
</reference>
<keyword evidence="2" id="KW-0677">Repeat</keyword>
<evidence type="ECO:0000256" key="5">
    <source>
        <dbReference type="ARBA" id="ARBA00023242"/>
    </source>
</evidence>
<dbReference type="AlphaFoldDB" id="U6HQW2"/>
<feature type="domain" description="C2H2-type" evidence="8">
    <location>
        <begin position="231"/>
        <end position="258"/>
    </location>
</feature>
<dbReference type="Proteomes" id="UP000017246">
    <property type="component" value="Unassembled WGS sequence"/>
</dbReference>
<proteinExistence type="predicted"/>
<feature type="domain" description="C2H2-type" evidence="8">
    <location>
        <begin position="177"/>
        <end position="199"/>
    </location>
</feature>
<feature type="compositionally biased region" description="Polar residues" evidence="7">
    <location>
        <begin position="130"/>
        <end position="143"/>
    </location>
</feature>
<organism evidence="9 11">
    <name type="scientific">Echinococcus multilocularis</name>
    <name type="common">Fox tapeworm</name>
    <dbReference type="NCBI Taxonomy" id="6211"/>
    <lineage>
        <taxon>Eukaryota</taxon>
        <taxon>Metazoa</taxon>
        <taxon>Spiralia</taxon>
        <taxon>Lophotrochozoa</taxon>
        <taxon>Platyhelminthes</taxon>
        <taxon>Cestoda</taxon>
        <taxon>Eucestoda</taxon>
        <taxon>Cyclophyllidea</taxon>
        <taxon>Taeniidae</taxon>
        <taxon>Echinococcus</taxon>
    </lineage>
</organism>
<dbReference type="OrthoDB" id="5428132at2759"/>
<accession>U6HQW2</accession>
<dbReference type="PANTHER" id="PTHR24388:SF38">
    <property type="entry name" value="PROTEIN SNAIL"/>
    <property type="match status" value="1"/>
</dbReference>
<gene>
    <name evidence="9" type="ORF">EmuJ_000726700</name>
    <name evidence="10" type="ORF">EmuJ_000726800</name>
</gene>
<keyword evidence="1" id="KW-0479">Metal-binding</keyword>
<evidence type="ECO:0000256" key="4">
    <source>
        <dbReference type="ARBA" id="ARBA00022833"/>
    </source>
</evidence>
<feature type="region of interest" description="Disordered" evidence="7">
    <location>
        <begin position="292"/>
        <end position="319"/>
    </location>
</feature>